<reference evidence="2 3" key="1">
    <citation type="journal article" date="2019" name="Emerg. Microbes Infect.">
        <title>Comprehensive subspecies identification of 175 nontuberculous mycobacteria species based on 7547 genomic profiles.</title>
        <authorList>
            <person name="Matsumoto Y."/>
            <person name="Kinjo T."/>
            <person name="Motooka D."/>
            <person name="Nabeya D."/>
            <person name="Jung N."/>
            <person name="Uechi K."/>
            <person name="Horii T."/>
            <person name="Iida T."/>
            <person name="Fujita J."/>
            <person name="Nakamura S."/>
        </authorList>
    </citation>
    <scope>NUCLEOTIDE SEQUENCE [LARGE SCALE GENOMIC DNA]</scope>
    <source>
        <strain evidence="2 3">JCM 14742</strain>
    </source>
</reference>
<evidence type="ECO:0000313" key="3">
    <source>
        <dbReference type="Proteomes" id="UP000467105"/>
    </source>
</evidence>
<dbReference type="AlphaFoldDB" id="A0A7I7YPY9"/>
<proteinExistence type="predicted"/>
<evidence type="ECO:0000313" key="2">
    <source>
        <dbReference type="EMBL" id="BBZ43938.1"/>
    </source>
</evidence>
<sequence length="120" mass="12661">MALSPALRNLARINPTGSGRDAAHTHRAGASATVDVMSKTSGNDLIDDVSPGDIIAVDRGSGERPYKVVFKDCNDGTFQITLEGDEGETFQVDLEAGTTVKRSLEAKWESAQSPTPNAEG</sequence>
<accession>A0A7I7YPY9</accession>
<dbReference type="Proteomes" id="UP000467105">
    <property type="component" value="Chromosome"/>
</dbReference>
<evidence type="ECO:0000256" key="1">
    <source>
        <dbReference type="SAM" id="MobiDB-lite"/>
    </source>
</evidence>
<gene>
    <name evidence="2" type="ORF">MPRM_12190</name>
</gene>
<organism evidence="2 3">
    <name type="scientific">Mycobacterium parmense</name>
    <dbReference type="NCBI Taxonomy" id="185642"/>
    <lineage>
        <taxon>Bacteria</taxon>
        <taxon>Bacillati</taxon>
        <taxon>Actinomycetota</taxon>
        <taxon>Actinomycetes</taxon>
        <taxon>Mycobacteriales</taxon>
        <taxon>Mycobacteriaceae</taxon>
        <taxon>Mycobacterium</taxon>
        <taxon>Mycobacterium simiae complex</taxon>
    </lineage>
</organism>
<keyword evidence="3" id="KW-1185">Reference proteome</keyword>
<name>A0A7I7YPY9_9MYCO</name>
<dbReference type="EMBL" id="AP022614">
    <property type="protein sequence ID" value="BBZ43938.1"/>
    <property type="molecule type" value="Genomic_DNA"/>
</dbReference>
<protein>
    <submittedName>
        <fullName evidence="2">Uncharacterized protein</fullName>
    </submittedName>
</protein>
<feature type="region of interest" description="Disordered" evidence="1">
    <location>
        <begin position="12"/>
        <end position="31"/>
    </location>
</feature>